<name>A0ACB9GW68_CICIN</name>
<organism evidence="1 2">
    <name type="scientific">Cichorium intybus</name>
    <name type="common">Chicory</name>
    <dbReference type="NCBI Taxonomy" id="13427"/>
    <lineage>
        <taxon>Eukaryota</taxon>
        <taxon>Viridiplantae</taxon>
        <taxon>Streptophyta</taxon>
        <taxon>Embryophyta</taxon>
        <taxon>Tracheophyta</taxon>
        <taxon>Spermatophyta</taxon>
        <taxon>Magnoliopsida</taxon>
        <taxon>eudicotyledons</taxon>
        <taxon>Gunneridae</taxon>
        <taxon>Pentapetalae</taxon>
        <taxon>asterids</taxon>
        <taxon>campanulids</taxon>
        <taxon>Asterales</taxon>
        <taxon>Asteraceae</taxon>
        <taxon>Cichorioideae</taxon>
        <taxon>Cichorieae</taxon>
        <taxon>Cichoriinae</taxon>
        <taxon>Cichorium</taxon>
    </lineage>
</organism>
<reference evidence="1 2" key="2">
    <citation type="journal article" date="2022" name="Mol. Ecol. Resour.">
        <title>The genomes of chicory, endive, great burdock and yacon provide insights into Asteraceae paleo-polyploidization history and plant inulin production.</title>
        <authorList>
            <person name="Fan W."/>
            <person name="Wang S."/>
            <person name="Wang H."/>
            <person name="Wang A."/>
            <person name="Jiang F."/>
            <person name="Liu H."/>
            <person name="Zhao H."/>
            <person name="Xu D."/>
            <person name="Zhang Y."/>
        </authorList>
    </citation>
    <scope>NUCLEOTIDE SEQUENCE [LARGE SCALE GENOMIC DNA]</scope>
    <source>
        <strain evidence="2">cv. Punajuju</strain>
        <tissue evidence="1">Leaves</tissue>
    </source>
</reference>
<sequence length="218" mass="24272">MDSSATQELKHRTKDQPLDDATTNMKTQKQQRPSMPRRGIRSLAVGIAVPLALTLANISLFGWNRSYRTTQKPFWVPPLWGLHLTCLSSAFVMGLSAWLVWAEGGFHKTPQAMWLYLGQLGLSLAWDPIFFRMGAAKAGLLVCLAQMATMFSCSRMFGRINHTAGDLVKLCLVWSGFLTLVNLYFVASSFITHLDLVPFSGDKIDTVVRCQGILMLDS</sequence>
<protein>
    <submittedName>
        <fullName evidence="1">Uncharacterized protein</fullName>
    </submittedName>
</protein>
<comment type="caution">
    <text evidence="1">The sequence shown here is derived from an EMBL/GenBank/DDBJ whole genome shotgun (WGS) entry which is preliminary data.</text>
</comment>
<dbReference type="Proteomes" id="UP001055811">
    <property type="component" value="Linkage Group LG01"/>
</dbReference>
<gene>
    <name evidence="1" type="ORF">L2E82_00048</name>
</gene>
<keyword evidence="2" id="KW-1185">Reference proteome</keyword>
<accession>A0ACB9GW68</accession>
<dbReference type="EMBL" id="CM042009">
    <property type="protein sequence ID" value="KAI3787702.1"/>
    <property type="molecule type" value="Genomic_DNA"/>
</dbReference>
<proteinExistence type="predicted"/>
<reference evidence="2" key="1">
    <citation type="journal article" date="2022" name="Mol. Ecol. Resour.">
        <title>The genomes of chicory, endive, great burdock and yacon provide insights into Asteraceae palaeo-polyploidization history and plant inulin production.</title>
        <authorList>
            <person name="Fan W."/>
            <person name="Wang S."/>
            <person name="Wang H."/>
            <person name="Wang A."/>
            <person name="Jiang F."/>
            <person name="Liu H."/>
            <person name="Zhao H."/>
            <person name="Xu D."/>
            <person name="Zhang Y."/>
        </authorList>
    </citation>
    <scope>NUCLEOTIDE SEQUENCE [LARGE SCALE GENOMIC DNA]</scope>
    <source>
        <strain evidence="2">cv. Punajuju</strain>
    </source>
</reference>
<evidence type="ECO:0000313" key="2">
    <source>
        <dbReference type="Proteomes" id="UP001055811"/>
    </source>
</evidence>
<evidence type="ECO:0000313" key="1">
    <source>
        <dbReference type="EMBL" id="KAI3787702.1"/>
    </source>
</evidence>